<evidence type="ECO:0000313" key="8">
    <source>
        <dbReference type="EMBL" id="SJN45780.1"/>
    </source>
</evidence>
<dbReference type="Proteomes" id="UP000195611">
    <property type="component" value="Unassembled WGS sequence"/>
</dbReference>
<gene>
    <name evidence="8" type="ORF">FM115_11325</name>
</gene>
<feature type="domain" description="ABC-2 type transporter transmembrane" evidence="7">
    <location>
        <begin position="20"/>
        <end position="388"/>
    </location>
</feature>
<protein>
    <submittedName>
        <fullName evidence="8">ABC transporter membrane-spanning permease-Na+ export</fullName>
    </submittedName>
</protein>
<feature type="transmembrane region" description="Helical" evidence="6">
    <location>
        <begin position="339"/>
        <end position="357"/>
    </location>
</feature>
<dbReference type="InterPro" id="IPR051449">
    <property type="entry name" value="ABC-2_transporter_component"/>
</dbReference>
<evidence type="ECO:0000259" key="7">
    <source>
        <dbReference type="Pfam" id="PF12698"/>
    </source>
</evidence>
<comment type="subcellular location">
    <subcellularLocation>
        <location evidence="1">Cell membrane</location>
        <topology evidence="1">Multi-pass membrane protein</topology>
    </subcellularLocation>
</comment>
<dbReference type="GO" id="GO:0140359">
    <property type="term" value="F:ABC-type transporter activity"/>
    <property type="evidence" value="ECO:0007669"/>
    <property type="project" value="InterPro"/>
</dbReference>
<proteinExistence type="predicted"/>
<dbReference type="Pfam" id="PF12698">
    <property type="entry name" value="ABC2_membrane_3"/>
    <property type="match status" value="1"/>
</dbReference>
<evidence type="ECO:0000256" key="6">
    <source>
        <dbReference type="SAM" id="Phobius"/>
    </source>
</evidence>
<feature type="transmembrane region" description="Helical" evidence="6">
    <location>
        <begin position="314"/>
        <end position="333"/>
    </location>
</feature>
<keyword evidence="5 6" id="KW-0472">Membrane</keyword>
<dbReference type="PANTHER" id="PTHR30294">
    <property type="entry name" value="MEMBRANE COMPONENT OF ABC TRANSPORTER YHHJ-RELATED"/>
    <property type="match status" value="1"/>
</dbReference>
<evidence type="ECO:0000313" key="9">
    <source>
        <dbReference type="Proteomes" id="UP000195611"/>
    </source>
</evidence>
<dbReference type="AlphaFoldDB" id="A0A1R4KN71"/>
<accession>A0A1R4KN71</accession>
<feature type="transmembrane region" description="Helical" evidence="6">
    <location>
        <begin position="228"/>
        <end position="256"/>
    </location>
</feature>
<evidence type="ECO:0000256" key="2">
    <source>
        <dbReference type="ARBA" id="ARBA00022475"/>
    </source>
</evidence>
<organism evidence="8 9">
    <name type="scientific">Marinilactibacillus psychrotolerans 42ea</name>
    <dbReference type="NCBI Taxonomy" id="1255609"/>
    <lineage>
        <taxon>Bacteria</taxon>
        <taxon>Bacillati</taxon>
        <taxon>Bacillota</taxon>
        <taxon>Bacilli</taxon>
        <taxon>Lactobacillales</taxon>
        <taxon>Carnobacteriaceae</taxon>
        <taxon>Marinilactibacillus</taxon>
    </lineage>
</organism>
<keyword evidence="3 6" id="KW-0812">Transmembrane</keyword>
<feature type="transmembrane region" description="Helical" evidence="6">
    <location>
        <begin position="182"/>
        <end position="207"/>
    </location>
</feature>
<feature type="transmembrane region" description="Helical" evidence="6">
    <location>
        <begin position="276"/>
        <end position="302"/>
    </location>
</feature>
<evidence type="ECO:0000256" key="1">
    <source>
        <dbReference type="ARBA" id="ARBA00004651"/>
    </source>
</evidence>
<dbReference type="EMBL" id="FUKW01000169">
    <property type="protein sequence ID" value="SJN45780.1"/>
    <property type="molecule type" value="Genomic_DNA"/>
</dbReference>
<dbReference type="GO" id="GO:0005886">
    <property type="term" value="C:plasma membrane"/>
    <property type="evidence" value="ECO:0007669"/>
    <property type="project" value="UniProtKB-SubCell"/>
</dbReference>
<feature type="transmembrane region" description="Helical" evidence="6">
    <location>
        <begin position="21"/>
        <end position="42"/>
    </location>
</feature>
<dbReference type="RefSeq" id="WP_087060333.1">
    <property type="nucleotide sequence ID" value="NZ_FUKW01000169.1"/>
</dbReference>
<sequence length="427" mass="47165">MDKFWVITKEVYKKNVKSIGFLIMVLAPVLVAVVGIAVGYFISEDQKNAEPAPIAIISESSTIQEMLSQENEMYDVQGDIVTENAAEEALLDESIDGYLIISENAGVIKAEAVHTDSLTNVLPVLNEQLSNYQTLLRARELNLSQEQVMSLSEPVMIEESIVNIEDGNLNEEENTDTFVQEFGAYFVSIAIFGFIMSYASIIAEEVASEKGTRIMEIILSSATATNHFFGKLAGVMLVLMTQITFYLIIGGAAYFIAKDMSFLQELTAGIDIWSVIQGLMGYTIVFFITGVLMYIILAAFLGSLASKMEDVNKAVTPIVFLALIGFYVGMFAFAAPENIVPVIFSYIPIFTPFVMPFRIASETVDTLGIWLSIFGTIAFTALLTYLSLIFYRANVLIYSDGGIIKSMKRSWGVLKSNRNAKKMNVNE</sequence>
<feature type="transmembrane region" description="Helical" evidence="6">
    <location>
        <begin position="369"/>
        <end position="391"/>
    </location>
</feature>
<keyword evidence="2" id="KW-1003">Cell membrane</keyword>
<evidence type="ECO:0000256" key="4">
    <source>
        <dbReference type="ARBA" id="ARBA00022989"/>
    </source>
</evidence>
<dbReference type="PANTHER" id="PTHR30294:SF29">
    <property type="entry name" value="MULTIDRUG ABC TRANSPORTER PERMEASE YBHS-RELATED"/>
    <property type="match status" value="1"/>
</dbReference>
<keyword evidence="4 6" id="KW-1133">Transmembrane helix</keyword>
<evidence type="ECO:0000256" key="5">
    <source>
        <dbReference type="ARBA" id="ARBA00023136"/>
    </source>
</evidence>
<name>A0A1R4KN71_9LACT</name>
<dbReference type="InterPro" id="IPR013525">
    <property type="entry name" value="ABC2_TM"/>
</dbReference>
<evidence type="ECO:0000256" key="3">
    <source>
        <dbReference type="ARBA" id="ARBA00022692"/>
    </source>
</evidence>
<reference evidence="8 9" key="1">
    <citation type="submission" date="2017-02" db="EMBL/GenBank/DDBJ databases">
        <authorList>
            <person name="Peterson S.W."/>
        </authorList>
    </citation>
    <scope>NUCLEOTIDE SEQUENCE [LARGE SCALE GENOMIC DNA]</scope>
    <source>
        <strain evidence="8 9">42ea</strain>
    </source>
</reference>